<evidence type="ECO:0000259" key="1">
    <source>
        <dbReference type="Pfam" id="PF05838"/>
    </source>
</evidence>
<dbReference type="Gene3D" id="1.20.141.10">
    <property type="entry name" value="Chitosanase, subunit A, domain 1"/>
    <property type="match status" value="1"/>
</dbReference>
<dbReference type="Pfam" id="PF05838">
    <property type="entry name" value="Glyco_hydro_108"/>
    <property type="match status" value="1"/>
</dbReference>
<gene>
    <name evidence="3" type="ORF">EDC35_10454</name>
</gene>
<accession>A0A4R3MZR7</accession>
<dbReference type="InterPro" id="IPR008565">
    <property type="entry name" value="TtsA-like_GH18_dom"/>
</dbReference>
<dbReference type="RefSeq" id="WP_132976812.1">
    <property type="nucleotide sequence ID" value="NZ_SMAO01000004.1"/>
</dbReference>
<keyword evidence="4" id="KW-1185">Reference proteome</keyword>
<sequence length="172" mass="19178">MSRFHRCIDFVLLEEGGLVNHPKDPGKLTKFGISQRSYPRLDIRRLTVADAKAIYQRDFWDRIRGDALPVGLDLVVLDMAVNAGAVRAVQLLQQIAGVADDGHIGPITLAAIQGRPPADLIEAYSRLRLTYYRSLKHWPTFGEGWEARAQRSRQMALALALDHARPLPEASA</sequence>
<comment type="caution">
    <text evidence="3">The sequence shown here is derived from an EMBL/GenBank/DDBJ whole genome shotgun (WGS) entry which is preliminary data.</text>
</comment>
<name>A0A4R3MZR7_9GAMM</name>
<evidence type="ECO:0000259" key="2">
    <source>
        <dbReference type="Pfam" id="PF09374"/>
    </source>
</evidence>
<dbReference type="CDD" id="cd13926">
    <property type="entry name" value="N-acetylmuramidase_GH108"/>
    <property type="match status" value="1"/>
</dbReference>
<evidence type="ECO:0000313" key="4">
    <source>
        <dbReference type="Proteomes" id="UP000295717"/>
    </source>
</evidence>
<dbReference type="Pfam" id="PF09374">
    <property type="entry name" value="PG_binding_3"/>
    <property type="match status" value="1"/>
</dbReference>
<protein>
    <submittedName>
        <fullName evidence="3">Lysozyme family protein</fullName>
    </submittedName>
</protein>
<dbReference type="EMBL" id="SMAO01000004">
    <property type="protein sequence ID" value="TCT21201.1"/>
    <property type="molecule type" value="Genomic_DNA"/>
</dbReference>
<proteinExistence type="predicted"/>
<evidence type="ECO:0000313" key="3">
    <source>
        <dbReference type="EMBL" id="TCT21201.1"/>
    </source>
</evidence>
<dbReference type="SUPFAM" id="SSF53955">
    <property type="entry name" value="Lysozyme-like"/>
    <property type="match status" value="1"/>
</dbReference>
<feature type="domain" description="Peptidoglycan binding" evidence="2">
    <location>
        <begin position="87"/>
        <end position="149"/>
    </location>
</feature>
<dbReference type="Proteomes" id="UP000295717">
    <property type="component" value="Unassembled WGS sequence"/>
</dbReference>
<dbReference type="InterPro" id="IPR023346">
    <property type="entry name" value="Lysozyme-like_dom_sf"/>
</dbReference>
<dbReference type="InterPro" id="IPR018537">
    <property type="entry name" value="Peptidoglycan-bd_3"/>
</dbReference>
<organism evidence="3 4">
    <name type="scientific">Thiobaca trueperi</name>
    <dbReference type="NCBI Taxonomy" id="127458"/>
    <lineage>
        <taxon>Bacteria</taxon>
        <taxon>Pseudomonadati</taxon>
        <taxon>Pseudomonadota</taxon>
        <taxon>Gammaproteobacteria</taxon>
        <taxon>Chromatiales</taxon>
        <taxon>Chromatiaceae</taxon>
        <taxon>Thiobaca</taxon>
    </lineage>
</organism>
<dbReference type="OrthoDB" id="9815229at2"/>
<reference evidence="3 4" key="1">
    <citation type="submission" date="2019-03" db="EMBL/GenBank/DDBJ databases">
        <title>Genomic Encyclopedia of Type Strains, Phase IV (KMG-IV): sequencing the most valuable type-strain genomes for metagenomic binning, comparative biology and taxonomic classification.</title>
        <authorList>
            <person name="Goeker M."/>
        </authorList>
    </citation>
    <scope>NUCLEOTIDE SEQUENCE [LARGE SCALE GENOMIC DNA]</scope>
    <source>
        <strain evidence="3 4">DSM 13587</strain>
    </source>
</reference>
<dbReference type="AlphaFoldDB" id="A0A4R3MZR7"/>
<feature type="domain" description="TtsA-like Glycoside hydrolase family 108" evidence="1">
    <location>
        <begin position="9"/>
        <end position="84"/>
    </location>
</feature>